<dbReference type="InterPro" id="IPR011051">
    <property type="entry name" value="RmlC_Cupin_sf"/>
</dbReference>
<evidence type="ECO:0000313" key="1">
    <source>
        <dbReference type="EMBL" id="OEH83644.1"/>
    </source>
</evidence>
<dbReference type="CDD" id="cd02208">
    <property type="entry name" value="cupin_RmlC-like"/>
    <property type="match status" value="1"/>
</dbReference>
<dbReference type="InterPro" id="IPR014710">
    <property type="entry name" value="RmlC-like_jellyroll"/>
</dbReference>
<dbReference type="STRING" id="762845.BCR26_08220"/>
<dbReference type="EMBL" id="MIEK01000004">
    <property type="protein sequence ID" value="OEH83644.1"/>
    <property type="molecule type" value="Genomic_DNA"/>
</dbReference>
<dbReference type="Gene3D" id="2.60.120.10">
    <property type="entry name" value="Jelly Rolls"/>
    <property type="match status" value="1"/>
</dbReference>
<dbReference type="AlphaFoldDB" id="A0A1E5L0N6"/>
<dbReference type="SUPFAM" id="SSF51182">
    <property type="entry name" value="RmlC-like cupins"/>
    <property type="match status" value="1"/>
</dbReference>
<sequence>MNKRKPKIVKQNEALSLKKENGTEVDYFLFDKFEVHTNIIPAGCVQDWHSHQAIEEIIVVNEGTLLLEWFENTIVKENVGIGEIIRMNNSIHRLSNQGSLDAKCLIFRFVSPADSQSDIIKNDKKVYSDEEVQGFLSK</sequence>
<dbReference type="Proteomes" id="UP000095256">
    <property type="component" value="Unassembled WGS sequence"/>
</dbReference>
<accession>A0A1E5L0N6</accession>
<organism evidence="1 2">
    <name type="scientific">Enterococcus rivorum</name>
    <dbReference type="NCBI Taxonomy" id="762845"/>
    <lineage>
        <taxon>Bacteria</taxon>
        <taxon>Bacillati</taxon>
        <taxon>Bacillota</taxon>
        <taxon>Bacilli</taxon>
        <taxon>Lactobacillales</taxon>
        <taxon>Enterococcaceae</taxon>
        <taxon>Enterococcus</taxon>
    </lineage>
</organism>
<name>A0A1E5L0N6_9ENTE</name>
<dbReference type="RefSeq" id="WP_069697328.1">
    <property type="nucleotide sequence ID" value="NZ_JAGGMA010000008.1"/>
</dbReference>
<dbReference type="OrthoDB" id="1654318at2"/>
<protein>
    <recommendedName>
        <fullName evidence="3">Cupin</fullName>
    </recommendedName>
</protein>
<comment type="caution">
    <text evidence="1">The sequence shown here is derived from an EMBL/GenBank/DDBJ whole genome shotgun (WGS) entry which is preliminary data.</text>
</comment>
<keyword evidence="2" id="KW-1185">Reference proteome</keyword>
<evidence type="ECO:0000313" key="2">
    <source>
        <dbReference type="Proteomes" id="UP000095256"/>
    </source>
</evidence>
<proteinExistence type="predicted"/>
<reference evidence="1 2" key="1">
    <citation type="submission" date="2016-09" db="EMBL/GenBank/DDBJ databases">
        <authorList>
            <person name="Capua I."/>
            <person name="De Benedictis P."/>
            <person name="Joannis T."/>
            <person name="Lombin L.H."/>
            <person name="Cattoli G."/>
        </authorList>
    </citation>
    <scope>NUCLEOTIDE SEQUENCE [LARGE SCALE GENOMIC DNA]</scope>
    <source>
        <strain evidence="1 2">LMG 25899</strain>
    </source>
</reference>
<evidence type="ECO:0008006" key="3">
    <source>
        <dbReference type="Google" id="ProtNLM"/>
    </source>
</evidence>
<gene>
    <name evidence="1" type="ORF">BCR26_08220</name>
</gene>